<comment type="similarity">
    <text evidence="2">Belongs to the SVP26 family.</text>
</comment>
<dbReference type="GO" id="GO:0005789">
    <property type="term" value="C:endoplasmic reticulum membrane"/>
    <property type="evidence" value="ECO:0007669"/>
    <property type="project" value="TreeGrafter"/>
</dbReference>
<keyword evidence="4" id="KW-0812">Transmembrane</keyword>
<dbReference type="GO" id="GO:0097020">
    <property type="term" value="F:COPII receptor activity"/>
    <property type="evidence" value="ECO:0007669"/>
    <property type="project" value="InterPro"/>
</dbReference>
<dbReference type="PANTHER" id="PTHR13144:SF0">
    <property type="entry name" value="PROTEIN TEX261"/>
    <property type="match status" value="1"/>
</dbReference>
<organism evidence="7">
    <name type="scientific">Pongo abelii</name>
    <name type="common">Sumatran orangutan</name>
    <name type="synonym">Pongo pygmaeus abelii</name>
    <dbReference type="NCBI Taxonomy" id="9601"/>
    <lineage>
        <taxon>Eukaryota</taxon>
        <taxon>Metazoa</taxon>
        <taxon>Chordata</taxon>
        <taxon>Craniata</taxon>
        <taxon>Vertebrata</taxon>
        <taxon>Euteleostomi</taxon>
        <taxon>Mammalia</taxon>
        <taxon>Eutheria</taxon>
        <taxon>Euarchontoglires</taxon>
        <taxon>Primates</taxon>
        <taxon>Haplorrhini</taxon>
        <taxon>Catarrhini</taxon>
        <taxon>Hominidae</taxon>
        <taxon>Pongo</taxon>
    </lineage>
</organism>
<dbReference type="GO" id="GO:0006888">
    <property type="term" value="P:endoplasmic reticulum to Golgi vesicle-mediated transport"/>
    <property type="evidence" value="ECO:0007669"/>
    <property type="project" value="InterPro"/>
</dbReference>
<evidence type="ECO:0000256" key="2">
    <source>
        <dbReference type="ARBA" id="ARBA00008096"/>
    </source>
</evidence>
<evidence type="ECO:0000313" key="7">
    <source>
        <dbReference type="EMBL" id="PNJ79451.1"/>
    </source>
</evidence>
<dbReference type="GO" id="GO:0000139">
    <property type="term" value="C:Golgi membrane"/>
    <property type="evidence" value="ECO:0007669"/>
    <property type="project" value="TreeGrafter"/>
</dbReference>
<dbReference type="InterPro" id="IPR007277">
    <property type="entry name" value="Svp26/Tex261"/>
</dbReference>
<dbReference type="AlphaFoldDB" id="A0A2J8XBN3"/>
<protein>
    <recommendedName>
        <fullName evidence="3">Protein TEX261</fullName>
    </recommendedName>
</protein>
<keyword evidence="6" id="KW-0472">Membrane</keyword>
<evidence type="ECO:0000256" key="3">
    <source>
        <dbReference type="ARBA" id="ARBA00017877"/>
    </source>
</evidence>
<proteinExistence type="inferred from homology"/>
<evidence type="ECO:0000256" key="6">
    <source>
        <dbReference type="ARBA" id="ARBA00023136"/>
    </source>
</evidence>
<dbReference type="EMBL" id="NDHI03003368">
    <property type="protein sequence ID" value="PNJ79451.1"/>
    <property type="molecule type" value="Genomic_DNA"/>
</dbReference>
<gene>
    <name evidence="7" type="ORF">CR201_G0003074</name>
</gene>
<comment type="caution">
    <text evidence="7">The sequence shown here is derived from an EMBL/GenBank/DDBJ whole genome shotgun (WGS) entry which is preliminary data.</text>
</comment>
<evidence type="ECO:0000256" key="5">
    <source>
        <dbReference type="ARBA" id="ARBA00022989"/>
    </source>
</evidence>
<dbReference type="GO" id="GO:0030134">
    <property type="term" value="C:COPII-coated ER to Golgi transport vesicle"/>
    <property type="evidence" value="ECO:0007669"/>
    <property type="project" value="TreeGrafter"/>
</dbReference>
<evidence type="ECO:0000256" key="1">
    <source>
        <dbReference type="ARBA" id="ARBA00004141"/>
    </source>
</evidence>
<evidence type="ECO:0000256" key="4">
    <source>
        <dbReference type="ARBA" id="ARBA00022692"/>
    </source>
</evidence>
<sequence>MYLLSWLSLFIQVAFITLAVAAGLYYLAELIEEYTVATSRIIKYMIWS</sequence>
<reference evidence="7" key="1">
    <citation type="submission" date="2017-12" db="EMBL/GenBank/DDBJ databases">
        <title>High-resolution comparative analysis of great ape genomes.</title>
        <authorList>
            <person name="Pollen A."/>
            <person name="Hastie A."/>
            <person name="Hormozdiari F."/>
            <person name="Dougherty M."/>
            <person name="Liu R."/>
            <person name="Chaisson M."/>
            <person name="Hoppe E."/>
            <person name="Hill C."/>
            <person name="Pang A."/>
            <person name="Hillier L."/>
            <person name="Baker C."/>
            <person name="Armstrong J."/>
            <person name="Shendure J."/>
            <person name="Paten B."/>
            <person name="Wilson R."/>
            <person name="Chao H."/>
            <person name="Schneider V."/>
            <person name="Ventura M."/>
            <person name="Kronenberg Z."/>
            <person name="Murali S."/>
            <person name="Gordon D."/>
            <person name="Cantsilieris S."/>
            <person name="Munson K."/>
            <person name="Nelson B."/>
            <person name="Raja A."/>
            <person name="Underwood J."/>
            <person name="Diekhans M."/>
            <person name="Fiddes I."/>
            <person name="Haussler D."/>
            <person name="Eichler E."/>
        </authorList>
    </citation>
    <scope>NUCLEOTIDE SEQUENCE [LARGE SCALE GENOMIC DNA]</scope>
    <source>
        <strain evidence="7">Susie</strain>
    </source>
</reference>
<keyword evidence="5" id="KW-1133">Transmembrane helix</keyword>
<comment type="subcellular location">
    <subcellularLocation>
        <location evidence="1">Membrane</location>
        <topology evidence="1">Multi-pass membrane protein</topology>
    </subcellularLocation>
</comment>
<name>A0A2J8XBN3_PONAB</name>
<dbReference type="Pfam" id="PF04148">
    <property type="entry name" value="Erv26"/>
    <property type="match status" value="1"/>
</dbReference>
<dbReference type="PANTHER" id="PTHR13144">
    <property type="entry name" value="TEX261 PROTEIN"/>
    <property type="match status" value="1"/>
</dbReference>
<feature type="non-terminal residue" evidence="7">
    <location>
        <position position="1"/>
    </location>
</feature>
<accession>A0A2J8XBN3</accession>